<feature type="compositionally biased region" description="Low complexity" evidence="2">
    <location>
        <begin position="243"/>
        <end position="265"/>
    </location>
</feature>
<comment type="caution">
    <text evidence="4">The sequence shown here is derived from an EMBL/GenBank/DDBJ whole genome shotgun (WGS) entry which is preliminary data.</text>
</comment>
<feature type="compositionally biased region" description="Basic and acidic residues" evidence="2">
    <location>
        <begin position="326"/>
        <end position="378"/>
    </location>
</feature>
<protein>
    <submittedName>
        <fullName evidence="4">Uncharacterized protein</fullName>
    </submittedName>
</protein>
<evidence type="ECO:0000256" key="2">
    <source>
        <dbReference type="SAM" id="MobiDB-lite"/>
    </source>
</evidence>
<dbReference type="EMBL" id="CACSLK010027388">
    <property type="protein sequence ID" value="CAA0826202.1"/>
    <property type="molecule type" value="Genomic_DNA"/>
</dbReference>
<feature type="non-terminal residue" evidence="4">
    <location>
        <position position="1"/>
    </location>
</feature>
<feature type="compositionally biased region" description="Pro residues" evidence="2">
    <location>
        <begin position="266"/>
        <end position="276"/>
    </location>
</feature>
<feature type="compositionally biased region" description="Low complexity" evidence="2">
    <location>
        <begin position="745"/>
        <end position="760"/>
    </location>
</feature>
<evidence type="ECO:0000313" key="5">
    <source>
        <dbReference type="Proteomes" id="UP001153555"/>
    </source>
</evidence>
<evidence type="ECO:0000256" key="1">
    <source>
        <dbReference type="SAM" id="Coils"/>
    </source>
</evidence>
<feature type="compositionally biased region" description="Polar residues" evidence="2">
    <location>
        <begin position="409"/>
        <end position="422"/>
    </location>
</feature>
<accession>A0A9N7NCI7</accession>
<feature type="coiled-coil region" evidence="1">
    <location>
        <begin position="507"/>
        <end position="583"/>
    </location>
</feature>
<feature type="compositionally biased region" description="Polar residues" evidence="2">
    <location>
        <begin position="148"/>
        <end position="160"/>
    </location>
</feature>
<keyword evidence="3" id="KW-0812">Transmembrane</keyword>
<sequence length="760" mass="82687">MSSTYSTRNTTTFPSLFLYTQCSSGLVTKNLPTGWNLNNRLPSRRLNVVHLQRTLTPEGFSGEEPPKLKSVYIQSILKSKQWNDRTLFSIFLPFSPKFLFMTLLSSFFISDSATSSTSSDSVQILPSALEVVPLSILRPGETVSTRVFTARTASPNSGDTMDNIPLRRCRPALGELDESERDESVSPPSTIPPLSAQPSTPASPPKKKSTQATSKISSLSSDWVSGSKIGRPKKSGAAGGSTSGRAEASTTSSGSRSGPLQRSPPRQSPVAPPPPSKQHQPEEPPRQPEQPEKQPPPPPKQPGQTSQNPQPKSFSSSATKSSTSSKVDDRQKGVDHQHTSDDRRKTTDRQHQVGDRSQRTDDRQKVDNRQKTDRRAPPLKDSAPSKTLDKSSEVHSSSKTLASEKPPLDQQSFKTQSASSTKALVESGDKVDTVLGKRSRIDQGAVVWKRGRDSHLPPDPLAPKSTSLLLASPNEVAERLEGAQAEQKAEFDVKLRSLDEELSNKNKALVERDAALAAKEVAAAEKEAALKEKEGALEQEKAARAQAEVARVQAENARAQAEAARAELEATLAKERAAQAAEKQRYANATALRARQMLWATTTGQLFLREHRAQVVADFMQSPQFLKEVQDFGVDCFQFALQKAGEQIAEDDFEQLDPGAIWDALPKVPSNFRGDPNLPLEHEWWSGELERTLGRSDILKKTFALPDDATPPTAMLVAMAESIRQRPLNEACDSTSGTGPQLDPNASSSNADSAAVLPPP</sequence>
<feature type="region of interest" description="Disordered" evidence="2">
    <location>
        <begin position="727"/>
        <end position="760"/>
    </location>
</feature>
<feature type="non-terminal residue" evidence="4">
    <location>
        <position position="760"/>
    </location>
</feature>
<reference evidence="4" key="1">
    <citation type="submission" date="2019-12" db="EMBL/GenBank/DDBJ databases">
        <authorList>
            <person name="Scholes J."/>
        </authorList>
    </citation>
    <scope>NUCLEOTIDE SEQUENCE</scope>
</reference>
<feature type="compositionally biased region" description="Low complexity" evidence="2">
    <location>
        <begin position="312"/>
        <end position="325"/>
    </location>
</feature>
<keyword evidence="3" id="KW-1133">Transmembrane helix</keyword>
<name>A0A9N7NCI7_STRHE</name>
<dbReference type="Proteomes" id="UP001153555">
    <property type="component" value="Unassembled WGS sequence"/>
</dbReference>
<evidence type="ECO:0000313" key="4">
    <source>
        <dbReference type="EMBL" id="CAA0826202.1"/>
    </source>
</evidence>
<feature type="region of interest" description="Disordered" evidence="2">
    <location>
        <begin position="148"/>
        <end position="167"/>
    </location>
</feature>
<gene>
    <name evidence="4" type="ORF">SHERM_22590</name>
</gene>
<evidence type="ECO:0000256" key="3">
    <source>
        <dbReference type="SAM" id="Phobius"/>
    </source>
</evidence>
<feature type="transmembrane region" description="Helical" evidence="3">
    <location>
        <begin position="87"/>
        <end position="109"/>
    </location>
</feature>
<feature type="compositionally biased region" description="Polar residues" evidence="2">
    <location>
        <begin position="213"/>
        <end position="224"/>
    </location>
</feature>
<keyword evidence="1" id="KW-0175">Coiled coil</keyword>
<keyword evidence="3" id="KW-0472">Membrane</keyword>
<proteinExistence type="predicted"/>
<dbReference type="AlphaFoldDB" id="A0A9N7NCI7"/>
<organism evidence="4 5">
    <name type="scientific">Striga hermonthica</name>
    <name type="common">Purple witchweed</name>
    <name type="synonym">Buchnera hermonthica</name>
    <dbReference type="NCBI Taxonomy" id="68872"/>
    <lineage>
        <taxon>Eukaryota</taxon>
        <taxon>Viridiplantae</taxon>
        <taxon>Streptophyta</taxon>
        <taxon>Embryophyta</taxon>
        <taxon>Tracheophyta</taxon>
        <taxon>Spermatophyta</taxon>
        <taxon>Magnoliopsida</taxon>
        <taxon>eudicotyledons</taxon>
        <taxon>Gunneridae</taxon>
        <taxon>Pentapetalae</taxon>
        <taxon>asterids</taxon>
        <taxon>lamiids</taxon>
        <taxon>Lamiales</taxon>
        <taxon>Orobanchaceae</taxon>
        <taxon>Buchnereae</taxon>
        <taxon>Striga</taxon>
    </lineage>
</organism>
<keyword evidence="5" id="KW-1185">Reference proteome</keyword>
<feature type="region of interest" description="Disordered" evidence="2">
    <location>
        <begin position="175"/>
        <end position="436"/>
    </location>
</feature>
<feature type="compositionally biased region" description="Basic and acidic residues" evidence="2">
    <location>
        <begin position="279"/>
        <end position="292"/>
    </location>
</feature>